<gene>
    <name evidence="4" type="ORF">C7C46_18205</name>
</gene>
<dbReference type="Proteomes" id="UP000248039">
    <property type="component" value="Unassembled WGS sequence"/>
</dbReference>
<feature type="transmembrane region" description="Helical" evidence="2">
    <location>
        <begin position="87"/>
        <end position="105"/>
    </location>
</feature>
<dbReference type="EMBL" id="PYBW01000058">
    <property type="protein sequence ID" value="PYC77572.1"/>
    <property type="molecule type" value="Genomic_DNA"/>
</dbReference>
<evidence type="ECO:0000256" key="1">
    <source>
        <dbReference type="SAM" id="MobiDB-lite"/>
    </source>
</evidence>
<feature type="transmembrane region" description="Helical" evidence="2">
    <location>
        <begin position="136"/>
        <end position="153"/>
    </location>
</feature>
<name>A0A2V4NBY2_9ACTN</name>
<dbReference type="InterPro" id="IPR006976">
    <property type="entry name" value="VanZ-like"/>
</dbReference>
<organism evidence="4 5">
    <name type="scientific">Streptomyces tateyamensis</name>
    <dbReference type="NCBI Taxonomy" id="565073"/>
    <lineage>
        <taxon>Bacteria</taxon>
        <taxon>Bacillati</taxon>
        <taxon>Actinomycetota</taxon>
        <taxon>Actinomycetes</taxon>
        <taxon>Kitasatosporales</taxon>
        <taxon>Streptomycetaceae</taxon>
        <taxon>Streptomyces</taxon>
    </lineage>
</organism>
<feature type="compositionally biased region" description="Basic and acidic residues" evidence="1">
    <location>
        <begin position="243"/>
        <end position="258"/>
    </location>
</feature>
<evidence type="ECO:0000313" key="5">
    <source>
        <dbReference type="Proteomes" id="UP000248039"/>
    </source>
</evidence>
<keyword evidence="2" id="KW-0812">Transmembrane</keyword>
<reference evidence="4 5" key="1">
    <citation type="submission" date="2018-03" db="EMBL/GenBank/DDBJ databases">
        <title>Bioinformatic expansion and discovery of thiopeptide antibiotics.</title>
        <authorList>
            <person name="Schwalen C.J."/>
            <person name="Hudson G.A."/>
            <person name="Mitchell D.A."/>
        </authorList>
    </citation>
    <scope>NUCLEOTIDE SEQUENCE [LARGE SCALE GENOMIC DNA]</scope>
    <source>
        <strain evidence="4 5">ATCC 21389</strain>
    </source>
</reference>
<feature type="transmembrane region" description="Helical" evidence="2">
    <location>
        <begin position="196"/>
        <end position="218"/>
    </location>
</feature>
<feature type="region of interest" description="Disordered" evidence="1">
    <location>
        <begin position="221"/>
        <end position="258"/>
    </location>
</feature>
<evidence type="ECO:0000259" key="3">
    <source>
        <dbReference type="Pfam" id="PF04892"/>
    </source>
</evidence>
<evidence type="ECO:0000313" key="4">
    <source>
        <dbReference type="EMBL" id="PYC77572.1"/>
    </source>
</evidence>
<evidence type="ECO:0000256" key="2">
    <source>
        <dbReference type="SAM" id="Phobius"/>
    </source>
</evidence>
<accession>A0A2V4NBY2</accession>
<proteinExistence type="predicted"/>
<feature type="domain" description="VanZ-like" evidence="3">
    <location>
        <begin position="95"/>
        <end position="210"/>
    </location>
</feature>
<keyword evidence="5" id="KW-1185">Reference proteome</keyword>
<feature type="transmembrane region" description="Helical" evidence="2">
    <location>
        <begin position="160"/>
        <end position="176"/>
    </location>
</feature>
<sequence>MIGPAAPSRRTRSGPAAPSRLIRSGAPGTAGRRPRVLGGVQRDGTGRRQARDGVRISDRRQGQQAPPDGSGPPAPALPRDRELPLRSLGLVLIGLYFLLLCWLAVRQAPPAWAYDANLTPFASVQRSLADGDLDQLLGALAPAAPLGVLVPLAGGRLRTAWFPSFVHATACAALVATGFEGMRTALGDQVLNVDDILLGVIGAALAHLLVVPVGRAALRGRPARPTAPLREDPEPDPQIPADRPGETRGSRIGIRMDA</sequence>
<feature type="region of interest" description="Disordered" evidence="1">
    <location>
        <begin position="1"/>
        <end position="79"/>
    </location>
</feature>
<dbReference type="AlphaFoldDB" id="A0A2V4NBY2"/>
<keyword evidence="2" id="KW-0472">Membrane</keyword>
<dbReference type="OrthoDB" id="4335551at2"/>
<feature type="compositionally biased region" description="Basic and acidic residues" evidence="1">
    <location>
        <begin position="44"/>
        <end position="61"/>
    </location>
</feature>
<dbReference type="Pfam" id="PF04892">
    <property type="entry name" value="VanZ"/>
    <property type="match status" value="1"/>
</dbReference>
<protein>
    <recommendedName>
        <fullName evidence="3">VanZ-like domain-containing protein</fullName>
    </recommendedName>
</protein>
<keyword evidence="2" id="KW-1133">Transmembrane helix</keyword>
<comment type="caution">
    <text evidence="4">The sequence shown here is derived from an EMBL/GenBank/DDBJ whole genome shotgun (WGS) entry which is preliminary data.</text>
</comment>